<dbReference type="Proteomes" id="UP001497516">
    <property type="component" value="Chromosome 6"/>
</dbReference>
<evidence type="ECO:0000313" key="2">
    <source>
        <dbReference type="EMBL" id="CAL1392727.1"/>
    </source>
</evidence>
<gene>
    <name evidence="2" type="ORF">LTRI10_LOCUS33349</name>
</gene>
<organism evidence="2 3">
    <name type="scientific">Linum trigynum</name>
    <dbReference type="NCBI Taxonomy" id="586398"/>
    <lineage>
        <taxon>Eukaryota</taxon>
        <taxon>Viridiplantae</taxon>
        <taxon>Streptophyta</taxon>
        <taxon>Embryophyta</taxon>
        <taxon>Tracheophyta</taxon>
        <taxon>Spermatophyta</taxon>
        <taxon>Magnoliopsida</taxon>
        <taxon>eudicotyledons</taxon>
        <taxon>Gunneridae</taxon>
        <taxon>Pentapetalae</taxon>
        <taxon>rosids</taxon>
        <taxon>fabids</taxon>
        <taxon>Malpighiales</taxon>
        <taxon>Linaceae</taxon>
        <taxon>Linum</taxon>
    </lineage>
</organism>
<dbReference type="AlphaFoldDB" id="A0AAV2F3W4"/>
<feature type="compositionally biased region" description="Basic and acidic residues" evidence="1">
    <location>
        <begin position="13"/>
        <end position="22"/>
    </location>
</feature>
<keyword evidence="3" id="KW-1185">Reference proteome</keyword>
<dbReference type="EMBL" id="OZ034819">
    <property type="protein sequence ID" value="CAL1392727.1"/>
    <property type="molecule type" value="Genomic_DNA"/>
</dbReference>
<sequence>MEAKARRSTSAAEHQRISDIDSKSTGSSASTEDFAHAAGKLITGGESTCIVSTLAARPSELVRHQRTDFLATLIRSAA</sequence>
<name>A0AAV2F3W4_9ROSI</name>
<proteinExistence type="predicted"/>
<evidence type="ECO:0000313" key="3">
    <source>
        <dbReference type="Proteomes" id="UP001497516"/>
    </source>
</evidence>
<evidence type="ECO:0000256" key="1">
    <source>
        <dbReference type="SAM" id="MobiDB-lite"/>
    </source>
</evidence>
<feature type="region of interest" description="Disordered" evidence="1">
    <location>
        <begin position="1"/>
        <end position="31"/>
    </location>
</feature>
<protein>
    <submittedName>
        <fullName evidence="2">Uncharacterized protein</fullName>
    </submittedName>
</protein>
<accession>A0AAV2F3W4</accession>
<reference evidence="2 3" key="1">
    <citation type="submission" date="2024-04" db="EMBL/GenBank/DDBJ databases">
        <authorList>
            <person name="Fracassetti M."/>
        </authorList>
    </citation>
    <scope>NUCLEOTIDE SEQUENCE [LARGE SCALE GENOMIC DNA]</scope>
</reference>